<dbReference type="PANTHER" id="PTHR43222:SF2">
    <property type="entry name" value="NUDIX HYDROLASE 23, CHLOROPLASTIC"/>
    <property type="match status" value="1"/>
</dbReference>
<dbReference type="InterPro" id="IPR015797">
    <property type="entry name" value="NUDIX_hydrolase-like_dom_sf"/>
</dbReference>
<keyword evidence="2" id="KW-0378">Hydrolase</keyword>
<dbReference type="InterPro" id="IPR000086">
    <property type="entry name" value="NUDIX_hydrolase_dom"/>
</dbReference>
<protein>
    <submittedName>
        <fullName evidence="2">Putative NUDIX hydrolase</fullName>
    </submittedName>
</protein>
<dbReference type="PANTHER" id="PTHR43222">
    <property type="entry name" value="NUDIX HYDROLASE 23"/>
    <property type="match status" value="1"/>
</dbReference>
<evidence type="ECO:0000313" key="2">
    <source>
        <dbReference type="EMBL" id="CCG19446.1"/>
    </source>
</evidence>
<reference evidence="2" key="1">
    <citation type="journal article" date="2012" name="Vet. Microbiol.">
        <title>Comparative genomic analyses of the Taylorellae.</title>
        <authorList>
            <person name="Hauser H."/>
            <person name="Richter D.C."/>
            <person name="van Tonder A."/>
            <person name="Clark L."/>
            <person name="Preston A."/>
        </authorList>
    </citation>
    <scope>NUCLEOTIDE SEQUENCE</scope>
    <source>
        <strain evidence="2">14/45</strain>
    </source>
</reference>
<name>I7JRG1_9BURK</name>
<gene>
    <name evidence="2" type="ORF">KUM_0650</name>
</gene>
<dbReference type="EMBL" id="HE681424">
    <property type="protein sequence ID" value="CCG19446.1"/>
    <property type="molecule type" value="Genomic_DNA"/>
</dbReference>
<dbReference type="HOGENOM" id="CLU_037162_16_1_4"/>
<accession>I7JRG1</accession>
<dbReference type="InterPro" id="IPR029401">
    <property type="entry name" value="Nudix_N"/>
</dbReference>
<dbReference type="KEGG" id="tat:KUM_0650"/>
<dbReference type="Pfam" id="PF00293">
    <property type="entry name" value="NUDIX"/>
    <property type="match status" value="1"/>
</dbReference>
<dbReference type="AlphaFoldDB" id="I7JRG1"/>
<evidence type="ECO:0000259" key="1">
    <source>
        <dbReference type="PROSITE" id="PS51462"/>
    </source>
</evidence>
<dbReference type="BioCyc" id="TASI1091495:G13GE-649-MONOMER"/>
<dbReference type="PROSITE" id="PS51462">
    <property type="entry name" value="NUDIX"/>
    <property type="match status" value="1"/>
</dbReference>
<dbReference type="RefSeq" id="WP_015551552.1">
    <property type="nucleotide sequence ID" value="NC_021033.1"/>
</dbReference>
<dbReference type="Gene3D" id="3.90.79.10">
    <property type="entry name" value="Nucleoside Triphosphate Pyrophosphohydrolase"/>
    <property type="match status" value="1"/>
</dbReference>
<organism evidence="2">
    <name type="scientific">Taylorella asinigenitalis 14/45</name>
    <dbReference type="NCBI Taxonomy" id="1091495"/>
    <lineage>
        <taxon>Bacteria</taxon>
        <taxon>Pseudomonadati</taxon>
        <taxon>Pseudomonadota</taxon>
        <taxon>Betaproteobacteria</taxon>
        <taxon>Burkholderiales</taxon>
        <taxon>Alcaligenaceae</taxon>
        <taxon>Taylorella</taxon>
    </lineage>
</organism>
<dbReference type="Pfam" id="PF14803">
    <property type="entry name" value="Zn_ribbon_Nudix"/>
    <property type="match status" value="1"/>
</dbReference>
<dbReference type="CDD" id="cd04511">
    <property type="entry name" value="NUDIX_Hydrolase"/>
    <property type="match status" value="1"/>
</dbReference>
<proteinExistence type="predicted"/>
<dbReference type="GO" id="GO:0016787">
    <property type="term" value="F:hydrolase activity"/>
    <property type="evidence" value="ECO:0007669"/>
    <property type="project" value="UniProtKB-KW"/>
</dbReference>
<dbReference type="SUPFAM" id="SSF55811">
    <property type="entry name" value="Nudix"/>
    <property type="match status" value="1"/>
</dbReference>
<dbReference type="Gene3D" id="2.20.70.10">
    <property type="match status" value="1"/>
</dbReference>
<feature type="domain" description="Nudix hydrolase" evidence="1">
    <location>
        <begin position="45"/>
        <end position="169"/>
    </location>
</feature>
<sequence>MPELHPAPIKQKFCTQCGSELTHMIPPGDNRERDVCLNCGAVHYRNPLVVAGTLTIYEGKVLLCKRGIEPRYGKWTLPAGFLELKEGSTEGAIRETMEEASAKVNIKGLFTIIDVPYVSQVHIMYLADLLDIDFNPCEETLEIGFFDQDEIPWGELAFGTIYTTLKHYFLPETQNALASGQIPTAKFSIESNNIIS</sequence>